<dbReference type="InterPro" id="IPR035901">
    <property type="entry name" value="GIY-YIG_endonuc_sf"/>
</dbReference>
<protein>
    <recommendedName>
        <fullName evidence="1">GIY-YIG domain-containing protein</fullName>
    </recommendedName>
</protein>
<evidence type="ECO:0000313" key="2">
    <source>
        <dbReference type="EMBL" id="MPM19485.1"/>
    </source>
</evidence>
<sequence>MSSWTYILELSNGNFYIGSTRNLEQRICDHQNGKSGYTSKYLPIKLAFSKEFSNYSEALKTEKHLKKIRNKNIINLIIKNQSIDF</sequence>
<gene>
    <name evidence="2" type="ORF">SDC9_65911</name>
</gene>
<dbReference type="Gene3D" id="3.40.1440.10">
    <property type="entry name" value="GIY-YIG endonuclease"/>
    <property type="match status" value="1"/>
</dbReference>
<dbReference type="SUPFAM" id="SSF82771">
    <property type="entry name" value="GIY-YIG endonuclease"/>
    <property type="match status" value="1"/>
</dbReference>
<dbReference type="SMART" id="SM00465">
    <property type="entry name" value="GIYc"/>
    <property type="match status" value="1"/>
</dbReference>
<dbReference type="Pfam" id="PF01541">
    <property type="entry name" value="GIY-YIG"/>
    <property type="match status" value="1"/>
</dbReference>
<dbReference type="InterPro" id="IPR050190">
    <property type="entry name" value="UPF0213_domain"/>
</dbReference>
<accession>A0A644XTK8</accession>
<evidence type="ECO:0000259" key="1">
    <source>
        <dbReference type="PROSITE" id="PS50164"/>
    </source>
</evidence>
<dbReference type="InterPro" id="IPR000305">
    <property type="entry name" value="GIY-YIG_endonuc"/>
</dbReference>
<proteinExistence type="predicted"/>
<dbReference type="PANTHER" id="PTHR34477">
    <property type="entry name" value="UPF0213 PROTEIN YHBQ"/>
    <property type="match status" value="1"/>
</dbReference>
<comment type="caution">
    <text evidence="2">The sequence shown here is derived from an EMBL/GenBank/DDBJ whole genome shotgun (WGS) entry which is preliminary data.</text>
</comment>
<organism evidence="2">
    <name type="scientific">bioreactor metagenome</name>
    <dbReference type="NCBI Taxonomy" id="1076179"/>
    <lineage>
        <taxon>unclassified sequences</taxon>
        <taxon>metagenomes</taxon>
        <taxon>ecological metagenomes</taxon>
    </lineage>
</organism>
<dbReference type="CDD" id="cd10456">
    <property type="entry name" value="GIY-YIG_UPF0213"/>
    <property type="match status" value="1"/>
</dbReference>
<reference evidence="2" key="1">
    <citation type="submission" date="2019-08" db="EMBL/GenBank/DDBJ databases">
        <authorList>
            <person name="Kucharzyk K."/>
            <person name="Murdoch R.W."/>
            <person name="Higgins S."/>
            <person name="Loffler F."/>
        </authorList>
    </citation>
    <scope>NUCLEOTIDE SEQUENCE</scope>
</reference>
<dbReference type="AlphaFoldDB" id="A0A644XTK8"/>
<dbReference type="PANTHER" id="PTHR34477:SF1">
    <property type="entry name" value="UPF0213 PROTEIN YHBQ"/>
    <property type="match status" value="1"/>
</dbReference>
<feature type="domain" description="GIY-YIG" evidence="1">
    <location>
        <begin position="1"/>
        <end position="76"/>
    </location>
</feature>
<name>A0A644XTK8_9ZZZZ</name>
<dbReference type="EMBL" id="VSSQ01003187">
    <property type="protein sequence ID" value="MPM19485.1"/>
    <property type="molecule type" value="Genomic_DNA"/>
</dbReference>
<dbReference type="PROSITE" id="PS50164">
    <property type="entry name" value="GIY_YIG"/>
    <property type="match status" value="1"/>
</dbReference>